<sequence>MIKMRVDPTVLDEKELKVELKKALKGVGSAEEAERKIREYFSPSPLVAVDFCSLGNAYCHVLIEPRQGGPNLTFTFAIDD</sequence>
<comment type="caution">
    <text evidence="1">The sequence shown here is derived from an EMBL/GenBank/DDBJ whole genome shotgun (WGS) entry which is preliminary data.</text>
</comment>
<gene>
    <name evidence="1" type="ORF">A2122_02120</name>
</gene>
<protein>
    <submittedName>
        <fullName evidence="1">Uncharacterized protein</fullName>
    </submittedName>
</protein>
<reference evidence="1 2" key="1">
    <citation type="journal article" date="2016" name="Nat. Commun.">
        <title>Thousands of microbial genomes shed light on interconnected biogeochemical processes in an aquifer system.</title>
        <authorList>
            <person name="Anantharaman K."/>
            <person name="Brown C.T."/>
            <person name="Hug L.A."/>
            <person name="Sharon I."/>
            <person name="Castelle C.J."/>
            <person name="Probst A.J."/>
            <person name="Thomas B.C."/>
            <person name="Singh A."/>
            <person name="Wilkins M.J."/>
            <person name="Karaoz U."/>
            <person name="Brodie E.L."/>
            <person name="Williams K.H."/>
            <person name="Hubbard S.S."/>
            <person name="Banfield J.F."/>
        </authorList>
    </citation>
    <scope>NUCLEOTIDE SEQUENCE [LARGE SCALE GENOMIC DNA]</scope>
</reference>
<organism evidence="1 2">
    <name type="scientific">Candidatus Liptonbacteria bacterium GWB1_49_6</name>
    <dbReference type="NCBI Taxonomy" id="1798644"/>
    <lineage>
        <taxon>Bacteria</taxon>
        <taxon>Candidatus Liptoniibacteriota</taxon>
    </lineage>
</organism>
<proteinExistence type="predicted"/>
<evidence type="ECO:0000313" key="2">
    <source>
        <dbReference type="Proteomes" id="UP000176648"/>
    </source>
</evidence>
<dbReference type="AlphaFoldDB" id="A0A1G2C4Y3"/>
<dbReference type="Proteomes" id="UP000176648">
    <property type="component" value="Unassembled WGS sequence"/>
</dbReference>
<dbReference type="STRING" id="1798644.A2122_02120"/>
<name>A0A1G2C4Y3_9BACT</name>
<evidence type="ECO:0000313" key="1">
    <source>
        <dbReference type="EMBL" id="OGY96472.1"/>
    </source>
</evidence>
<dbReference type="EMBL" id="MHKU01000030">
    <property type="protein sequence ID" value="OGY96472.1"/>
    <property type="molecule type" value="Genomic_DNA"/>
</dbReference>
<accession>A0A1G2C4Y3</accession>